<keyword evidence="1" id="KW-0175">Coiled coil</keyword>
<dbReference type="PANTHER" id="PTHR15885">
    <property type="entry name" value="COILED-COIL DOMAIN-CONTAINING PROTEIN 174"/>
    <property type="match status" value="1"/>
</dbReference>
<evidence type="ECO:0000256" key="1">
    <source>
        <dbReference type="ARBA" id="ARBA00023054"/>
    </source>
</evidence>
<feature type="compositionally biased region" description="Basic residues" evidence="2">
    <location>
        <begin position="152"/>
        <end position="169"/>
    </location>
</feature>
<feature type="region of interest" description="Disordered" evidence="2">
    <location>
        <begin position="315"/>
        <end position="335"/>
    </location>
</feature>
<organism evidence="4 5">
    <name type="scientific">Mortierella hygrophila</name>
    <dbReference type="NCBI Taxonomy" id="979708"/>
    <lineage>
        <taxon>Eukaryota</taxon>
        <taxon>Fungi</taxon>
        <taxon>Fungi incertae sedis</taxon>
        <taxon>Mucoromycota</taxon>
        <taxon>Mortierellomycotina</taxon>
        <taxon>Mortierellomycetes</taxon>
        <taxon>Mortierellales</taxon>
        <taxon>Mortierellaceae</taxon>
        <taxon>Mortierella</taxon>
    </lineage>
</organism>
<dbReference type="EMBL" id="JAAAXW010000336">
    <property type="protein sequence ID" value="KAF9538078.1"/>
    <property type="molecule type" value="Genomic_DNA"/>
</dbReference>
<reference evidence="4" key="1">
    <citation type="journal article" date="2020" name="Fungal Divers.">
        <title>Resolving the Mortierellaceae phylogeny through synthesis of multi-gene phylogenetics and phylogenomics.</title>
        <authorList>
            <person name="Vandepol N."/>
            <person name="Liber J."/>
            <person name="Desiro A."/>
            <person name="Na H."/>
            <person name="Kennedy M."/>
            <person name="Barry K."/>
            <person name="Grigoriev I.V."/>
            <person name="Miller A.N."/>
            <person name="O'Donnell K."/>
            <person name="Stajich J.E."/>
            <person name="Bonito G."/>
        </authorList>
    </citation>
    <scope>NUCLEOTIDE SEQUENCE</scope>
    <source>
        <strain evidence="4">NRRL 2591</strain>
    </source>
</reference>
<proteinExistence type="predicted"/>
<dbReference type="InterPro" id="IPR025066">
    <property type="entry name" value="CCDC174-like"/>
</dbReference>
<dbReference type="InterPro" id="IPR057464">
    <property type="entry name" value="CCDC174_GRSR"/>
</dbReference>
<evidence type="ECO:0000259" key="3">
    <source>
        <dbReference type="Pfam" id="PF25449"/>
    </source>
</evidence>
<feature type="region of interest" description="Disordered" evidence="2">
    <location>
        <begin position="130"/>
        <end position="242"/>
    </location>
</feature>
<feature type="compositionally biased region" description="Basic and acidic residues" evidence="2">
    <location>
        <begin position="170"/>
        <end position="205"/>
    </location>
</feature>
<dbReference type="Proteomes" id="UP000723463">
    <property type="component" value="Unassembled WGS sequence"/>
</dbReference>
<dbReference type="PANTHER" id="PTHR15885:SF1">
    <property type="entry name" value="COILED-COIL DOMAIN-CONTAINING PROTEIN 174"/>
    <property type="match status" value="1"/>
</dbReference>
<keyword evidence="5" id="KW-1185">Reference proteome</keyword>
<dbReference type="Pfam" id="PF13300">
    <property type="entry name" value="DUF4078"/>
    <property type="match status" value="1"/>
</dbReference>
<dbReference type="GO" id="GO:0005634">
    <property type="term" value="C:nucleus"/>
    <property type="evidence" value="ECO:0007669"/>
    <property type="project" value="TreeGrafter"/>
</dbReference>
<protein>
    <recommendedName>
        <fullName evidence="3">CCDC174 alpha/beta GRSR domain-containing protein</fullName>
    </recommendedName>
</protein>
<dbReference type="AlphaFoldDB" id="A0A9P6EXB7"/>
<gene>
    <name evidence="4" type="ORF">EC957_007267</name>
</gene>
<feature type="domain" description="CCDC174 alpha/beta GRSR" evidence="3">
    <location>
        <begin position="196"/>
        <end position="215"/>
    </location>
</feature>
<name>A0A9P6EXB7_9FUNG</name>
<evidence type="ECO:0000313" key="5">
    <source>
        <dbReference type="Proteomes" id="UP000723463"/>
    </source>
</evidence>
<evidence type="ECO:0000256" key="2">
    <source>
        <dbReference type="SAM" id="MobiDB-lite"/>
    </source>
</evidence>
<accession>A0A9P6EXB7</accession>
<evidence type="ECO:0000313" key="4">
    <source>
        <dbReference type="EMBL" id="KAF9538078.1"/>
    </source>
</evidence>
<comment type="caution">
    <text evidence="4">The sequence shown here is derived from an EMBL/GenBank/DDBJ whole genome shotgun (WGS) entry which is preliminary data.</text>
</comment>
<feature type="region of interest" description="Disordered" evidence="2">
    <location>
        <begin position="50"/>
        <end position="76"/>
    </location>
</feature>
<sequence length="357" mass="41325">MASADKQTFEKGAIVSADSASLIALAAEVAKHDEKFQRVKGVKGSIKVPRSVKKPTVWQRQNTGLSGRRKRHDTSTAFPDHLDEAQSARKAALERKAKMYEMLKRDGGEGIPDNLREELLVEFDDPWRGGGRDRYRSGSEDEDGYRRERFSSRGRRRTRSRSWSRSRSRSRSDDGWDQDESMRVSRDPRDYKDDPWVEHVDEFGRSRLVRQSEIPPPLAPEPSGNYHESPGIYNPANPFPVFRNQDEIDKEEWIKDATGEMTRGAARRRPGYSQANTVRHYDNTAERRARGVGFYAFSQDEEERARQMRELLEMRNQTETSRSKHRTLKDKRREEIEARKILIQQKRLKSLASTVAS</sequence>
<dbReference type="Pfam" id="PF25449">
    <property type="entry name" value="CCDC174_GRSR"/>
    <property type="match status" value="1"/>
</dbReference>
<feature type="compositionally biased region" description="Basic and acidic residues" evidence="2">
    <location>
        <begin position="130"/>
        <end position="151"/>
    </location>
</feature>